<protein>
    <submittedName>
        <fullName evidence="5">Tigger transposable element-derived protein 4-like 7</fullName>
    </submittedName>
</protein>
<evidence type="ECO:0000256" key="3">
    <source>
        <dbReference type="SAM" id="MobiDB-lite"/>
    </source>
</evidence>
<keyword evidence="2" id="KW-0539">Nucleus</keyword>
<feature type="region of interest" description="Disordered" evidence="3">
    <location>
        <begin position="192"/>
        <end position="250"/>
    </location>
</feature>
<dbReference type="Pfam" id="PF03221">
    <property type="entry name" value="HTH_Tnp_Tc5"/>
    <property type="match status" value="3"/>
</dbReference>
<comment type="caution">
    <text evidence="5">The sequence shown here is derived from an EMBL/GenBank/DDBJ whole genome shotgun (WGS) entry which is preliminary data.</text>
</comment>
<feature type="compositionally biased region" description="Basic and acidic residues" evidence="3">
    <location>
        <begin position="212"/>
        <end position="221"/>
    </location>
</feature>
<dbReference type="InterPro" id="IPR007889">
    <property type="entry name" value="HTH_Psq"/>
</dbReference>
<feature type="compositionally biased region" description="Acidic residues" evidence="3">
    <location>
        <begin position="196"/>
        <end position="211"/>
    </location>
</feature>
<evidence type="ECO:0000259" key="4">
    <source>
        <dbReference type="PROSITE" id="PS51253"/>
    </source>
</evidence>
<feature type="domain" description="HTH CENPB-type" evidence="4">
    <location>
        <begin position="499"/>
        <end position="570"/>
    </location>
</feature>
<evidence type="ECO:0000313" key="5">
    <source>
        <dbReference type="EMBL" id="KAG7158680.1"/>
    </source>
</evidence>
<feature type="domain" description="HTH CENPB-type" evidence="4">
    <location>
        <begin position="336"/>
        <end position="407"/>
    </location>
</feature>
<dbReference type="AlphaFoldDB" id="A0A8J5JNA6"/>
<dbReference type="SMART" id="SM00674">
    <property type="entry name" value="CENPB"/>
    <property type="match status" value="3"/>
</dbReference>
<feature type="compositionally biased region" description="Acidic residues" evidence="3">
    <location>
        <begin position="1"/>
        <end position="19"/>
    </location>
</feature>
<dbReference type="InterPro" id="IPR050863">
    <property type="entry name" value="CenT-Element_Derived"/>
</dbReference>
<dbReference type="EMBL" id="JAHLQT010034478">
    <property type="protein sequence ID" value="KAG7158680.1"/>
    <property type="molecule type" value="Genomic_DNA"/>
</dbReference>
<dbReference type="OrthoDB" id="5875523at2759"/>
<keyword evidence="6" id="KW-1185">Reference proteome</keyword>
<feature type="compositionally biased region" description="Polar residues" evidence="3">
    <location>
        <begin position="574"/>
        <end position="600"/>
    </location>
</feature>
<feature type="compositionally biased region" description="Acidic residues" evidence="3">
    <location>
        <begin position="222"/>
        <end position="245"/>
    </location>
</feature>
<dbReference type="PROSITE" id="PS51253">
    <property type="entry name" value="HTH_CENPB"/>
    <property type="match status" value="3"/>
</dbReference>
<dbReference type="InterPro" id="IPR006600">
    <property type="entry name" value="HTH_CenpB_DNA-bd_dom"/>
</dbReference>
<dbReference type="GO" id="GO:0005634">
    <property type="term" value="C:nucleus"/>
    <property type="evidence" value="ECO:0007669"/>
    <property type="project" value="TreeGrafter"/>
</dbReference>
<reference evidence="5" key="1">
    <citation type="journal article" date="2021" name="Sci. Adv.">
        <title>The American lobster genome reveals insights on longevity, neural, and immune adaptations.</title>
        <authorList>
            <person name="Polinski J.M."/>
            <person name="Zimin A.V."/>
            <person name="Clark K.F."/>
            <person name="Kohn A.B."/>
            <person name="Sadowski N."/>
            <person name="Timp W."/>
            <person name="Ptitsyn A."/>
            <person name="Khanna P."/>
            <person name="Romanova D.Y."/>
            <person name="Williams P."/>
            <person name="Greenwood S.J."/>
            <person name="Moroz L.L."/>
            <person name="Walt D.R."/>
            <person name="Bodnar A.G."/>
        </authorList>
    </citation>
    <scope>NUCLEOTIDE SEQUENCE</scope>
    <source>
        <strain evidence="5">GMGI-L3</strain>
    </source>
</reference>
<feature type="region of interest" description="Disordered" evidence="3">
    <location>
        <begin position="567"/>
        <end position="629"/>
    </location>
</feature>
<dbReference type="PANTHER" id="PTHR19303:SF73">
    <property type="entry name" value="PROTEIN PDC2"/>
    <property type="match status" value="1"/>
</dbReference>
<keyword evidence="1" id="KW-0238">DNA-binding</keyword>
<accession>A0A8J5JNA6</accession>
<feature type="domain" description="HTH CENPB-type" evidence="4">
    <location>
        <begin position="121"/>
        <end position="192"/>
    </location>
</feature>
<evidence type="ECO:0000256" key="1">
    <source>
        <dbReference type="ARBA" id="ARBA00023125"/>
    </source>
</evidence>
<dbReference type="Pfam" id="PF04218">
    <property type="entry name" value="CENP-B_N"/>
    <property type="match status" value="1"/>
</dbReference>
<proteinExistence type="predicted"/>
<gene>
    <name evidence="5" type="primary">TIGD4-L7</name>
    <name evidence="5" type="ORF">Hamer_G011345</name>
</gene>
<evidence type="ECO:0000256" key="2">
    <source>
        <dbReference type="ARBA" id="ARBA00023242"/>
    </source>
</evidence>
<sequence length="818" mass="92999">MELDKEDDAASQNVEEQEENGNAHDGITEDGTIVLNLSDECSIEEEVRLFMQSQKKVEPKRRAEITWKRKVEILKEIEKLPGKISHREMAVHFGIPRNTLFNILRARDRIIEAYKRNPNGRRKRLRSGKAPHVEHALYQWYKTAKKQKLALSNIVLFEKARDLAVSQGSYSFRPTTGWLERWKKRHNITFSVEGTGEGDNENGCGDVEESDSEKAIDTSDIKDEDDDHEMEDDQGSELDDDDDDTASPTAQDIGSLLQISLQETDDFVRRSGKGIKRRTLTLRQKFEIVKAVESLPMKWSLRDMASFFEVPKTTMLHMMKNRDLIIKNYVNSPDKERRRNKKGKAPDIEDALYVWYLKVKEKNLPITAGILRKKAKAIALSLGKPEFVPTEGWFARWKKRNNVTCGRPKQYDGTETQKVHPSEYDDGDMQLFHTAYEKETRTSLSLRQKVEIIHQMEAEPNVKLREWVDMYNVSKSTLSIIKKNKETILKAFYGDPSADRKRMRKGSASEVEEALFKWYNEVKDQNVPLTGPILRQKAKELADIMGKVDFIPTSTWLDTWKRKHGLSENKEVQQHTPTNLNQNSVQPSNENKQQNRFQFNTEHHNSGNHMGVMQNPPVVPNTMKPPGNPQTMNNAYPRDMFGFPVPPSTQEAVSNYDGFLRGPVNPSEAVVQAGTNVGPPGGGGGGGQQFSSVAAANKFLGSHIYGSDLSGGREMFAGNTMNRGVITSSRDHTVSAPTPSQGNYSSAERILQQYKMDNHQPNNFLPAPDVVTEGSVRRAMMEIRRYLEQSPYSVDWSVVHNFEMVLHTNIAARNHLPL</sequence>
<evidence type="ECO:0000313" key="6">
    <source>
        <dbReference type="Proteomes" id="UP000747542"/>
    </source>
</evidence>
<name>A0A8J5JNA6_HOMAM</name>
<feature type="region of interest" description="Disordered" evidence="3">
    <location>
        <begin position="1"/>
        <end position="29"/>
    </location>
</feature>
<dbReference type="GO" id="GO:0003677">
    <property type="term" value="F:DNA binding"/>
    <property type="evidence" value="ECO:0007669"/>
    <property type="project" value="UniProtKB-KW"/>
</dbReference>
<dbReference type="Proteomes" id="UP000747542">
    <property type="component" value="Unassembled WGS sequence"/>
</dbReference>
<organism evidence="5 6">
    <name type="scientific">Homarus americanus</name>
    <name type="common">American lobster</name>
    <dbReference type="NCBI Taxonomy" id="6706"/>
    <lineage>
        <taxon>Eukaryota</taxon>
        <taxon>Metazoa</taxon>
        <taxon>Ecdysozoa</taxon>
        <taxon>Arthropoda</taxon>
        <taxon>Crustacea</taxon>
        <taxon>Multicrustacea</taxon>
        <taxon>Malacostraca</taxon>
        <taxon>Eumalacostraca</taxon>
        <taxon>Eucarida</taxon>
        <taxon>Decapoda</taxon>
        <taxon>Pleocyemata</taxon>
        <taxon>Astacidea</taxon>
        <taxon>Nephropoidea</taxon>
        <taxon>Nephropidae</taxon>
        <taxon>Homarus</taxon>
    </lineage>
</organism>
<dbReference type="PANTHER" id="PTHR19303">
    <property type="entry name" value="TRANSPOSON"/>
    <property type="match status" value="1"/>
</dbReference>